<dbReference type="GO" id="GO:0005829">
    <property type="term" value="C:cytosol"/>
    <property type="evidence" value="ECO:0007669"/>
    <property type="project" value="TreeGrafter"/>
</dbReference>
<evidence type="ECO:0000313" key="2">
    <source>
        <dbReference type="EMBL" id="ATB33117.1"/>
    </source>
</evidence>
<evidence type="ECO:0000313" key="3">
    <source>
        <dbReference type="Proteomes" id="UP000217289"/>
    </source>
</evidence>
<dbReference type="EMBL" id="CP022163">
    <property type="protein sequence ID" value="ATB33117.1"/>
    <property type="molecule type" value="Genomic_DNA"/>
</dbReference>
<dbReference type="GO" id="GO:0006633">
    <property type="term" value="P:fatty acid biosynthetic process"/>
    <property type="evidence" value="ECO:0007669"/>
    <property type="project" value="TreeGrafter"/>
</dbReference>
<dbReference type="OrthoDB" id="9808564at2"/>
<dbReference type="Gene3D" id="3.30.70.250">
    <property type="entry name" value="Malonyl-CoA ACP transacylase, ACP-binding"/>
    <property type="match status" value="1"/>
</dbReference>
<dbReference type="NCBIfam" id="TIGR03131">
    <property type="entry name" value="malonate_mdcH"/>
    <property type="match status" value="1"/>
</dbReference>
<protein>
    <recommendedName>
        <fullName evidence="1">Malonyl-CoA:ACP transacylase (MAT) domain-containing protein</fullName>
    </recommendedName>
</protein>
<keyword evidence="3" id="KW-1185">Reference proteome</keyword>
<dbReference type="Gene3D" id="3.40.366.10">
    <property type="entry name" value="Malonyl-Coenzyme A Acyl Carrier Protein, domain 2"/>
    <property type="match status" value="1"/>
</dbReference>
<dbReference type="SMART" id="SM00827">
    <property type="entry name" value="PKS_AT"/>
    <property type="match status" value="1"/>
</dbReference>
<dbReference type="GO" id="GO:0004314">
    <property type="term" value="F:[acyl-carrier-protein] S-malonyltransferase activity"/>
    <property type="evidence" value="ECO:0007669"/>
    <property type="project" value="TreeGrafter"/>
</dbReference>
<dbReference type="Pfam" id="PF00698">
    <property type="entry name" value="Acyl_transf_1"/>
    <property type="match status" value="1"/>
</dbReference>
<accession>A0A250IPM2</accession>
<dbReference type="InterPro" id="IPR014043">
    <property type="entry name" value="Acyl_transferase_dom"/>
</dbReference>
<dbReference type="InterPro" id="IPR016035">
    <property type="entry name" value="Acyl_Trfase/lysoPLipase"/>
</dbReference>
<proteinExistence type="predicted"/>
<gene>
    <name evidence="2" type="ORF">MEBOL_006606</name>
</gene>
<dbReference type="PANTHER" id="PTHR42681:SF6">
    <property type="entry name" value="BLL0263 PROTEIN"/>
    <property type="match status" value="1"/>
</dbReference>
<dbReference type="SUPFAM" id="SSF52151">
    <property type="entry name" value="FabD/lysophospholipase-like"/>
    <property type="match status" value="1"/>
</dbReference>
<dbReference type="InterPro" id="IPR016036">
    <property type="entry name" value="Malonyl_transacylase_ACP-bd"/>
</dbReference>
<evidence type="ECO:0000259" key="1">
    <source>
        <dbReference type="SMART" id="SM00827"/>
    </source>
</evidence>
<dbReference type="RefSeq" id="WP_095981204.1">
    <property type="nucleotide sequence ID" value="NZ_CP022163.1"/>
</dbReference>
<organism evidence="2 3">
    <name type="scientific">Melittangium boletus DSM 14713</name>
    <dbReference type="NCBI Taxonomy" id="1294270"/>
    <lineage>
        <taxon>Bacteria</taxon>
        <taxon>Pseudomonadati</taxon>
        <taxon>Myxococcota</taxon>
        <taxon>Myxococcia</taxon>
        <taxon>Myxococcales</taxon>
        <taxon>Cystobacterineae</taxon>
        <taxon>Archangiaceae</taxon>
        <taxon>Melittangium</taxon>
    </lineage>
</organism>
<reference evidence="2 3" key="1">
    <citation type="submission" date="2017-06" db="EMBL/GenBank/DDBJ databases">
        <authorList>
            <person name="Kim H.J."/>
            <person name="Triplett B.A."/>
        </authorList>
    </citation>
    <scope>NUCLEOTIDE SEQUENCE [LARGE SCALE GENOMIC DNA]</scope>
    <source>
        <strain evidence="2 3">DSM 14713</strain>
    </source>
</reference>
<dbReference type="AlphaFoldDB" id="A0A250IPM2"/>
<dbReference type="SUPFAM" id="SSF55048">
    <property type="entry name" value="Probable ACP-binding domain of malonyl-CoA ACP transacylase"/>
    <property type="match status" value="1"/>
</dbReference>
<dbReference type="KEGG" id="mbd:MEBOL_006606"/>
<dbReference type="InterPro" id="IPR001227">
    <property type="entry name" value="Ac_transferase_dom_sf"/>
</dbReference>
<name>A0A250IPM2_9BACT</name>
<dbReference type="InterPro" id="IPR017554">
    <property type="entry name" value="Malonate_deCOase_MdcHsu"/>
</dbReference>
<dbReference type="PANTHER" id="PTHR42681">
    <property type="entry name" value="MALONYL-COA-ACYL CARRIER PROTEIN TRANSACYLASE, MITOCHONDRIAL"/>
    <property type="match status" value="1"/>
</dbReference>
<dbReference type="InterPro" id="IPR050858">
    <property type="entry name" value="Mal-CoA-ACP_Trans/PKS_FabD"/>
</dbReference>
<feature type="domain" description="Malonyl-CoA:ACP transacylase (MAT)" evidence="1">
    <location>
        <begin position="6"/>
        <end position="303"/>
    </location>
</feature>
<sequence length="305" mass="32032">MSLGILCPGQGAQNLAMLDLLSAAPEAHAVLEAAGPVLGDSPWNLMKGPVEALYVNALAQPLLCAVQLATWTALRSRLPAPRVFAGYSVGELAAYGCAGALDAGELLTLAHERARAMDAAGPSDSGMRAVRGMDRQRLKTLCEAHGVHIAIVNDADRFVIGGREEALRKLEPELSARGGAVTVLPVHVASHTPLLASAAHAFGERLARSGLRAPSTPVLAGLDGAPVRTRERALTTLTRQVAETVDWAACLEGLAEEGCTVLLELGPGADLSRMARDWLPSVSARSVSDFKTLEGVCTWVTRQLE</sequence>
<dbReference type="Proteomes" id="UP000217289">
    <property type="component" value="Chromosome"/>
</dbReference>